<accession>A0ABQ0A4D5</accession>
<dbReference type="NCBIfam" id="NF006625">
    <property type="entry name" value="PRK09194.1"/>
    <property type="match status" value="1"/>
</dbReference>
<dbReference type="EC" id="6.1.1.15" evidence="10"/>
<organism evidence="12 13">
    <name type="scientific">Sessilibacter corallicola</name>
    <dbReference type="NCBI Taxonomy" id="2904075"/>
    <lineage>
        <taxon>Bacteria</taxon>
        <taxon>Pseudomonadati</taxon>
        <taxon>Pseudomonadota</taxon>
        <taxon>Gammaproteobacteria</taxon>
        <taxon>Cellvibrionales</taxon>
        <taxon>Cellvibrionaceae</taxon>
        <taxon>Sessilibacter</taxon>
    </lineage>
</organism>
<dbReference type="InterPro" id="IPR004500">
    <property type="entry name" value="Pro-tRNA-synth_IIa_bac-type"/>
</dbReference>
<dbReference type="PRINTS" id="PR01046">
    <property type="entry name" value="TRNASYNTHPRO"/>
</dbReference>
<keyword evidence="13" id="KW-1185">Reference proteome</keyword>
<evidence type="ECO:0000256" key="2">
    <source>
        <dbReference type="ARBA" id="ARBA00011738"/>
    </source>
</evidence>
<evidence type="ECO:0000313" key="13">
    <source>
        <dbReference type="Proteomes" id="UP001465153"/>
    </source>
</evidence>
<comment type="subunit">
    <text evidence="2 10">Homodimer.</text>
</comment>
<dbReference type="Proteomes" id="UP001465153">
    <property type="component" value="Unassembled WGS sequence"/>
</dbReference>
<reference evidence="12 13" key="1">
    <citation type="submission" date="2024-04" db="EMBL/GenBank/DDBJ databases">
        <title>Draft genome sequence of Sessilibacter corallicola NBRC 116591.</title>
        <authorList>
            <person name="Miyakawa T."/>
            <person name="Kusuya Y."/>
            <person name="Miura T."/>
        </authorList>
    </citation>
    <scope>NUCLEOTIDE SEQUENCE [LARGE SCALE GENOMIC DNA]</scope>
    <source>
        <strain evidence="12 13">KU-00831-HH</strain>
    </source>
</reference>
<dbReference type="EMBL" id="BAABWN010000001">
    <property type="protein sequence ID" value="GAA6166502.1"/>
    <property type="molecule type" value="Genomic_DNA"/>
</dbReference>
<dbReference type="InterPro" id="IPR045864">
    <property type="entry name" value="aa-tRNA-synth_II/BPL/LPL"/>
</dbReference>
<dbReference type="HAMAP" id="MF_01569">
    <property type="entry name" value="Pro_tRNA_synth_type1"/>
    <property type="match status" value="1"/>
</dbReference>
<comment type="subcellular location">
    <subcellularLocation>
        <location evidence="1 10">Cytoplasm</location>
    </subcellularLocation>
</comment>
<evidence type="ECO:0000256" key="10">
    <source>
        <dbReference type="HAMAP-Rule" id="MF_01569"/>
    </source>
</evidence>
<evidence type="ECO:0000256" key="1">
    <source>
        <dbReference type="ARBA" id="ARBA00004496"/>
    </source>
</evidence>
<dbReference type="InterPro" id="IPR036621">
    <property type="entry name" value="Anticodon-bd_dom_sf"/>
</dbReference>
<dbReference type="SUPFAM" id="SSF55681">
    <property type="entry name" value="Class II aaRS and biotin synthetases"/>
    <property type="match status" value="1"/>
</dbReference>
<evidence type="ECO:0000259" key="11">
    <source>
        <dbReference type="PROSITE" id="PS50862"/>
    </source>
</evidence>
<name>A0ABQ0A4D5_9GAMM</name>
<keyword evidence="3 10" id="KW-0963">Cytoplasm</keyword>
<dbReference type="Gene3D" id="3.90.960.10">
    <property type="entry name" value="YbaK/aminoacyl-tRNA synthetase-associated domain"/>
    <property type="match status" value="1"/>
</dbReference>
<dbReference type="PANTHER" id="PTHR42753:SF2">
    <property type="entry name" value="PROLINE--TRNA LIGASE"/>
    <property type="match status" value="1"/>
</dbReference>
<dbReference type="InterPro" id="IPR002314">
    <property type="entry name" value="aa-tRNA-synt_IIb"/>
</dbReference>
<dbReference type="InterPro" id="IPR044140">
    <property type="entry name" value="ProRS_anticodon_short"/>
</dbReference>
<dbReference type="CDD" id="cd04334">
    <property type="entry name" value="ProRS-INS"/>
    <property type="match status" value="1"/>
</dbReference>
<dbReference type="PANTHER" id="PTHR42753">
    <property type="entry name" value="MITOCHONDRIAL RIBOSOME PROTEIN L39/PROLYL-TRNA LIGASE FAMILY MEMBER"/>
    <property type="match status" value="1"/>
</dbReference>
<keyword evidence="7 10" id="KW-0648">Protein biosynthesis</keyword>
<comment type="catalytic activity">
    <reaction evidence="9 10">
        <text>tRNA(Pro) + L-proline + ATP = L-prolyl-tRNA(Pro) + AMP + diphosphate</text>
        <dbReference type="Rhea" id="RHEA:14305"/>
        <dbReference type="Rhea" id="RHEA-COMP:9700"/>
        <dbReference type="Rhea" id="RHEA-COMP:9702"/>
        <dbReference type="ChEBI" id="CHEBI:30616"/>
        <dbReference type="ChEBI" id="CHEBI:33019"/>
        <dbReference type="ChEBI" id="CHEBI:60039"/>
        <dbReference type="ChEBI" id="CHEBI:78442"/>
        <dbReference type="ChEBI" id="CHEBI:78532"/>
        <dbReference type="ChEBI" id="CHEBI:456215"/>
        <dbReference type="EC" id="6.1.1.15"/>
    </reaction>
</comment>
<dbReference type="Gene3D" id="3.30.930.10">
    <property type="entry name" value="Bira Bifunctional Protein, Domain 2"/>
    <property type="match status" value="2"/>
</dbReference>
<evidence type="ECO:0000256" key="6">
    <source>
        <dbReference type="ARBA" id="ARBA00022840"/>
    </source>
</evidence>
<dbReference type="SUPFAM" id="SSF52954">
    <property type="entry name" value="Class II aaRS ABD-related"/>
    <property type="match status" value="1"/>
</dbReference>
<sequence length="574" mass="63115">MRASRFLIATQKETPADAVIISHKLMLRAGLIRKMAAGLYNWLPLGLRVLRKVEAIVRQEMDRAGAQEMLMPVVQPAELWQESGRWEQYGGELLRIKDRHTNDFCLGPTHEEVITDLIRVEVKSYKQLPANFYQIQTKFRDETRPRFGVMRSREFIMKDAYSFHLSQESLQQSYDDMYKAYSAIFDRFGLDYRAVAADNGSIGGTASHEFHVLADSGEDDIAFSSGGEFVANIELAEAISVGERAAATEAFTEVATPGARTVDDVAKLFEVENSQVLKTLIVKGVNPETEEETLVALVLRGDHELNDVKAEKLDIVSEPLTFASDEEVKAAVGASPGSIGPKGLSMPVIVDRAAALSADFLCGANKNGYHFSGANWERDIELGRVEDLRNVVAGDPSPAGDGVLDIKRGIEVGHIFQLGDKYSKAMNATVLDENGKQATMIMGCYGLGVTRVVAAAIEQNHDDNGIIWPDALAPFNVAIVPINMHKSEAVAQQCEQFYQDFTDAGLEPLFMDEAKARLGVMLADVELMGLPHVIIVGDRGLESGVVEYKNRRTGEKQEIAKDQVLAHLQSLIAN</sequence>
<dbReference type="CDD" id="cd00779">
    <property type="entry name" value="ProRS_core_prok"/>
    <property type="match status" value="1"/>
</dbReference>
<dbReference type="InterPro" id="IPR006195">
    <property type="entry name" value="aa-tRNA-synth_II"/>
</dbReference>
<feature type="domain" description="Aminoacyl-transfer RNA synthetases class-II family profile" evidence="11">
    <location>
        <begin position="38"/>
        <end position="469"/>
    </location>
</feature>
<dbReference type="PIRSF" id="PIRSF001535">
    <property type="entry name" value="ProRS_1"/>
    <property type="match status" value="1"/>
</dbReference>
<keyword evidence="5 10" id="KW-0547">Nucleotide-binding</keyword>
<dbReference type="InterPro" id="IPR004154">
    <property type="entry name" value="Anticodon-bd"/>
</dbReference>
<evidence type="ECO:0000256" key="8">
    <source>
        <dbReference type="ARBA" id="ARBA00023146"/>
    </source>
</evidence>
<dbReference type="InterPro" id="IPR007214">
    <property type="entry name" value="YbaK/aa-tRNA-synth-assoc-dom"/>
</dbReference>
<dbReference type="InterPro" id="IPR033730">
    <property type="entry name" value="ProRS_core_prok"/>
</dbReference>
<evidence type="ECO:0000256" key="9">
    <source>
        <dbReference type="ARBA" id="ARBA00047671"/>
    </source>
</evidence>
<dbReference type="Pfam" id="PF04073">
    <property type="entry name" value="tRNA_edit"/>
    <property type="match status" value="1"/>
</dbReference>
<dbReference type="NCBIfam" id="TIGR00409">
    <property type="entry name" value="proS_fam_II"/>
    <property type="match status" value="1"/>
</dbReference>
<dbReference type="SUPFAM" id="SSF55826">
    <property type="entry name" value="YbaK/ProRS associated domain"/>
    <property type="match status" value="1"/>
</dbReference>
<keyword evidence="4 10" id="KW-0436">Ligase</keyword>
<dbReference type="GO" id="GO:0016874">
    <property type="term" value="F:ligase activity"/>
    <property type="evidence" value="ECO:0007669"/>
    <property type="project" value="UniProtKB-KW"/>
</dbReference>
<dbReference type="Pfam" id="PF00587">
    <property type="entry name" value="tRNA-synt_2b"/>
    <property type="match status" value="1"/>
</dbReference>
<dbReference type="Pfam" id="PF03129">
    <property type="entry name" value="HGTP_anticodon"/>
    <property type="match status" value="1"/>
</dbReference>
<dbReference type="InterPro" id="IPR050062">
    <property type="entry name" value="Pro-tRNA_synthetase"/>
</dbReference>
<comment type="caution">
    <text evidence="12">The sequence shown here is derived from an EMBL/GenBank/DDBJ whole genome shotgun (WGS) entry which is preliminary data.</text>
</comment>
<comment type="similarity">
    <text evidence="10">Belongs to the class-II aminoacyl-tRNA synthetase family. ProS type 1 subfamily.</text>
</comment>
<dbReference type="PROSITE" id="PS50862">
    <property type="entry name" value="AA_TRNA_LIGASE_II"/>
    <property type="match status" value="1"/>
</dbReference>
<keyword evidence="8 10" id="KW-0030">Aminoacyl-tRNA synthetase</keyword>
<dbReference type="CDD" id="cd00861">
    <property type="entry name" value="ProRS_anticodon_short"/>
    <property type="match status" value="1"/>
</dbReference>
<evidence type="ECO:0000256" key="4">
    <source>
        <dbReference type="ARBA" id="ARBA00022598"/>
    </source>
</evidence>
<dbReference type="InterPro" id="IPR023717">
    <property type="entry name" value="Pro-tRNA-Synthase_IIa_type1"/>
</dbReference>
<proteinExistence type="inferred from homology"/>
<evidence type="ECO:0000256" key="7">
    <source>
        <dbReference type="ARBA" id="ARBA00022917"/>
    </source>
</evidence>
<evidence type="ECO:0000256" key="3">
    <source>
        <dbReference type="ARBA" id="ARBA00022490"/>
    </source>
</evidence>
<dbReference type="InterPro" id="IPR002316">
    <property type="entry name" value="Pro-tRNA-ligase_IIa"/>
</dbReference>
<evidence type="ECO:0000256" key="5">
    <source>
        <dbReference type="ARBA" id="ARBA00022741"/>
    </source>
</evidence>
<dbReference type="InterPro" id="IPR036754">
    <property type="entry name" value="YbaK/aa-tRNA-synt-asso_dom_sf"/>
</dbReference>
<keyword evidence="6 10" id="KW-0067">ATP-binding</keyword>
<evidence type="ECO:0000313" key="12">
    <source>
        <dbReference type="EMBL" id="GAA6166502.1"/>
    </source>
</evidence>
<dbReference type="Gene3D" id="3.40.50.800">
    <property type="entry name" value="Anticodon-binding domain"/>
    <property type="match status" value="1"/>
</dbReference>
<protein>
    <recommendedName>
        <fullName evidence="10">Proline--tRNA ligase</fullName>
        <ecNumber evidence="10">6.1.1.15</ecNumber>
    </recommendedName>
    <alternativeName>
        <fullName evidence="10">Prolyl-tRNA synthetase</fullName>
        <shortName evidence="10">ProRS</shortName>
    </alternativeName>
</protein>
<comment type="domain">
    <text evidence="10">Consists of three domains: the N-terminal catalytic domain, the editing domain and the C-terminal anticodon-binding domain.</text>
</comment>
<dbReference type="RefSeq" id="WP_353301416.1">
    <property type="nucleotide sequence ID" value="NZ_BAABWN010000001.1"/>
</dbReference>
<gene>
    <name evidence="10" type="primary">proS</name>
    <name evidence="12" type="ORF">NBRC116591_03120</name>
</gene>
<comment type="function">
    <text evidence="10">Catalyzes the attachment of proline to tRNA(Pro) in a two-step reaction: proline is first activated by ATP to form Pro-AMP and then transferred to the acceptor end of tRNA(Pro). As ProRS can inadvertently accommodate and process non-cognate amino acids such as alanine and cysteine, to avoid such errors it has two additional distinct editing activities against alanine. One activity is designated as 'pretransfer' editing and involves the tRNA(Pro)-independent hydrolysis of activated Ala-AMP. The other activity is designated 'posttransfer' editing and involves deacylation of mischarged Ala-tRNA(Pro). The misacylated Cys-tRNA(Pro) is not edited by ProRS.</text>
</comment>